<keyword evidence="3" id="KW-1185">Reference proteome</keyword>
<gene>
    <name evidence="2" type="ORF">HZT40_22505</name>
</gene>
<accession>A0A7L6AXM7</accession>
<dbReference type="Proteomes" id="UP000510621">
    <property type="component" value="Chromosome"/>
</dbReference>
<organism evidence="2 3">
    <name type="scientific">Candidatus Thiothrix singaporensis</name>
    <dbReference type="NCBI Taxonomy" id="2799669"/>
    <lineage>
        <taxon>Bacteria</taxon>
        <taxon>Pseudomonadati</taxon>
        <taxon>Pseudomonadota</taxon>
        <taxon>Gammaproteobacteria</taxon>
        <taxon>Thiotrichales</taxon>
        <taxon>Thiotrichaceae</taxon>
        <taxon>Thiothrix</taxon>
    </lineage>
</organism>
<evidence type="ECO:0000313" key="3">
    <source>
        <dbReference type="Proteomes" id="UP000510621"/>
    </source>
</evidence>
<dbReference type="KEGG" id="this:HZT40_22505"/>
<sequence length="139" mass="15686">MNESEIIARLEALEKQVAELRAELAKLKSGKSKARKKPRDNDSNNTLVKLVTAFRNQEGWGAPLLTPEQLLTWAQGNSVIGFSNISKQQKEVIWNGGSMSWRAFREAFERVIALDEPDLAEQFNALMAVYWRNVPEVGV</sequence>
<protein>
    <submittedName>
        <fullName evidence="2">Uncharacterized protein</fullName>
    </submittedName>
</protein>
<keyword evidence="1" id="KW-0175">Coiled coil</keyword>
<dbReference type="AlphaFoldDB" id="A0A7L6AXM7"/>
<evidence type="ECO:0000256" key="1">
    <source>
        <dbReference type="SAM" id="Coils"/>
    </source>
</evidence>
<proteinExistence type="predicted"/>
<evidence type="ECO:0000313" key="2">
    <source>
        <dbReference type="EMBL" id="QLQ33934.1"/>
    </source>
</evidence>
<feature type="coiled-coil region" evidence="1">
    <location>
        <begin position="3"/>
        <end position="37"/>
    </location>
</feature>
<reference evidence="2" key="1">
    <citation type="submission" date="2020-06" db="EMBL/GenBank/DDBJ databases">
        <title>Analysis procedures for assessing recovery of high quality, complete, closed genomes from Nanopore long read metagenome sequencing.</title>
        <authorList>
            <person name="Bessarab I."/>
            <person name="Arumugam K."/>
            <person name="Haryono M."/>
            <person name="Liu X."/>
            <person name="Roy S."/>
            <person name="Zuniga-Montanez R.E."/>
            <person name="Qiu G."/>
            <person name="Drautz-Moses D.I."/>
            <person name="Law Y.Y."/>
            <person name="Wuertz S."/>
            <person name="Lauro F.M."/>
            <person name="Huson D.H."/>
            <person name="Williams R.B."/>
        </authorList>
    </citation>
    <scope>NUCLEOTIDE SEQUENCE [LARGE SCALE GENOMIC DNA]</scope>
    <source>
        <strain evidence="2">SSD2</strain>
    </source>
</reference>
<dbReference type="EMBL" id="CP059265">
    <property type="protein sequence ID" value="QLQ33934.1"/>
    <property type="molecule type" value="Genomic_DNA"/>
</dbReference>
<name>A0A7L6AXM7_9GAMM</name>